<accession>F0WFZ9</accession>
<protein>
    <submittedName>
        <fullName evidence="1">AlNc14C86G5532 protein</fullName>
    </submittedName>
</protein>
<dbReference type="HOGENOM" id="CLU_134118_0_0_1"/>
<proteinExistence type="predicted"/>
<dbReference type="EMBL" id="FR824131">
    <property type="protein sequence ID" value="CCA20133.1"/>
    <property type="molecule type" value="Genomic_DNA"/>
</dbReference>
<sequence>MSYARHQHFTIRSGMTVQDLKQLTARRELQVIYHKMIECWGNQMHVLRHWERLLFGCKSDITEYEEFMCMENFLTTAIGRDTVISSSQHTLSFKYPVLSDTDVDMIFTTAGGQLVSLLSGVANAPVIPRTEIHSKIEEKE</sequence>
<reference evidence="1" key="2">
    <citation type="submission" date="2011-02" db="EMBL/GenBank/DDBJ databases">
        <authorList>
            <person name="MacLean D."/>
        </authorList>
    </citation>
    <scope>NUCLEOTIDE SEQUENCE</scope>
</reference>
<name>F0WFZ9_9STRA</name>
<evidence type="ECO:0000313" key="1">
    <source>
        <dbReference type="EMBL" id="CCA20133.1"/>
    </source>
</evidence>
<reference evidence="1" key="1">
    <citation type="journal article" date="2011" name="PLoS Biol.">
        <title>Gene gain and loss during evolution of obligate parasitism in the white rust pathogen of Arabidopsis thaliana.</title>
        <authorList>
            <person name="Kemen E."/>
            <person name="Gardiner A."/>
            <person name="Schultz-Larsen T."/>
            <person name="Kemen A.C."/>
            <person name="Balmuth A.L."/>
            <person name="Robert-Seilaniantz A."/>
            <person name="Bailey K."/>
            <person name="Holub E."/>
            <person name="Studholme D.J."/>
            <person name="Maclean D."/>
            <person name="Jones J.D."/>
        </authorList>
    </citation>
    <scope>NUCLEOTIDE SEQUENCE</scope>
</reference>
<organism evidence="1">
    <name type="scientific">Albugo laibachii Nc14</name>
    <dbReference type="NCBI Taxonomy" id="890382"/>
    <lineage>
        <taxon>Eukaryota</taxon>
        <taxon>Sar</taxon>
        <taxon>Stramenopiles</taxon>
        <taxon>Oomycota</taxon>
        <taxon>Peronosporomycetes</taxon>
        <taxon>Albuginales</taxon>
        <taxon>Albuginaceae</taxon>
        <taxon>Albugo</taxon>
    </lineage>
</organism>
<dbReference type="AlphaFoldDB" id="F0WFZ9"/>
<gene>
    <name evidence="1" type="primary">AlNc14C86G5532</name>
    <name evidence="1" type="ORF">ALNC14_062760</name>
</gene>